<dbReference type="InterPro" id="IPR007111">
    <property type="entry name" value="NACHT_NTPase"/>
</dbReference>
<evidence type="ECO:0000313" key="2">
    <source>
        <dbReference type="EMBL" id="MBD2182989.1"/>
    </source>
</evidence>
<keyword evidence="3" id="KW-1185">Reference proteome</keyword>
<dbReference type="Gene3D" id="3.40.50.300">
    <property type="entry name" value="P-loop containing nucleotide triphosphate hydrolases"/>
    <property type="match status" value="1"/>
</dbReference>
<dbReference type="EMBL" id="JACJPW010000046">
    <property type="protein sequence ID" value="MBD2182989.1"/>
    <property type="molecule type" value="Genomic_DNA"/>
</dbReference>
<feature type="domain" description="NACHT" evidence="1">
    <location>
        <begin position="83"/>
        <end position="233"/>
    </location>
</feature>
<proteinExistence type="predicted"/>
<dbReference type="RefSeq" id="WP_190466390.1">
    <property type="nucleotide sequence ID" value="NZ_JACJPW010000046.1"/>
</dbReference>
<sequence length="422" mass="49366">MNYFKGSVRNRNKLLQAVKSEVKARLEQSLHNAVRVILLKETQPEQMPRLWDIDVKIGRRPTFQLPPETSILEVFEETGGKLMILGTAGSGKTTTLLELANELITAAENDISKPIPVLLNLLSWQQNNQPIADWLIAELNSRYGVPVKVSKRWIKEQQILPLLDGLDELELTQQEQCQQRINELLAGENPPKHLVVCTRMENYKSCNTKLRLHGAVYLRHLSETQIKEYLMKSRSRELWENIKTEPPLLELAKNPLFLNMMALAYEEILIHAWRRIAAKDERREYLLNAYIRRMLTRDMESQFYRQGKQPRPEQMRPWLTWLAKRMSELNQQEFTLEKIDRHWLQTSAQKRLYRMGVLLSLGGILMSKKAIVRTILAKNGYIPKDYPRFLGLATERLFVQKVSGRYRFVHELLQRYLGQLPS</sequence>
<dbReference type="Proteomes" id="UP000641646">
    <property type="component" value="Unassembled WGS sequence"/>
</dbReference>
<reference evidence="2" key="2">
    <citation type="submission" date="2020-08" db="EMBL/GenBank/DDBJ databases">
        <authorList>
            <person name="Chen M."/>
            <person name="Teng W."/>
            <person name="Zhao L."/>
            <person name="Hu C."/>
            <person name="Zhou Y."/>
            <person name="Han B."/>
            <person name="Song L."/>
            <person name="Shu W."/>
        </authorList>
    </citation>
    <scope>NUCLEOTIDE SEQUENCE</scope>
    <source>
        <strain evidence="2">FACHB-1375</strain>
    </source>
</reference>
<evidence type="ECO:0000259" key="1">
    <source>
        <dbReference type="Pfam" id="PF05729"/>
    </source>
</evidence>
<evidence type="ECO:0000313" key="3">
    <source>
        <dbReference type="Proteomes" id="UP000641646"/>
    </source>
</evidence>
<organism evidence="2 3">
    <name type="scientific">Aerosakkonema funiforme FACHB-1375</name>
    <dbReference type="NCBI Taxonomy" id="2949571"/>
    <lineage>
        <taxon>Bacteria</taxon>
        <taxon>Bacillati</taxon>
        <taxon>Cyanobacteriota</taxon>
        <taxon>Cyanophyceae</taxon>
        <taxon>Oscillatoriophycideae</taxon>
        <taxon>Aerosakkonematales</taxon>
        <taxon>Aerosakkonemataceae</taxon>
        <taxon>Aerosakkonema</taxon>
    </lineage>
</organism>
<comment type="caution">
    <text evidence="2">The sequence shown here is derived from an EMBL/GenBank/DDBJ whole genome shotgun (WGS) entry which is preliminary data.</text>
</comment>
<dbReference type="SUPFAM" id="SSF52540">
    <property type="entry name" value="P-loop containing nucleoside triphosphate hydrolases"/>
    <property type="match status" value="1"/>
</dbReference>
<dbReference type="AlphaFoldDB" id="A0A926VFL0"/>
<name>A0A926VFL0_9CYAN</name>
<dbReference type="Pfam" id="PF05729">
    <property type="entry name" value="NACHT"/>
    <property type="match status" value="1"/>
</dbReference>
<dbReference type="InterPro" id="IPR027417">
    <property type="entry name" value="P-loop_NTPase"/>
</dbReference>
<gene>
    <name evidence="2" type="ORF">H6G03_18285</name>
</gene>
<reference evidence="2" key="1">
    <citation type="journal article" date="2015" name="ISME J.">
        <title>Draft Genome Sequence of Streptomyces incarnatus NRRL8089, which Produces the Nucleoside Antibiotic Sinefungin.</title>
        <authorList>
            <person name="Oshima K."/>
            <person name="Hattori M."/>
            <person name="Shimizu H."/>
            <person name="Fukuda K."/>
            <person name="Nemoto M."/>
            <person name="Inagaki K."/>
            <person name="Tamura T."/>
        </authorList>
    </citation>
    <scope>NUCLEOTIDE SEQUENCE</scope>
    <source>
        <strain evidence="2">FACHB-1375</strain>
    </source>
</reference>
<protein>
    <submittedName>
        <fullName evidence="2">NACHT domain-containing protein</fullName>
    </submittedName>
</protein>
<accession>A0A926VFL0</accession>